<reference evidence="7" key="1">
    <citation type="submission" date="2015-09" db="EMBL/GenBank/DDBJ databases">
        <title>Draft Genome Sequences of Two Novel Amoeba-resistant Intranuclear Bacteria, Candidatus Berkiella cookevillensis and Candidatus Berkiella aquae.</title>
        <authorList>
            <person name="Mehari Y.T."/>
            <person name="Arivett B.A."/>
            <person name="Farone A.L."/>
            <person name="Gunderson J.H."/>
            <person name="Farone M.B."/>
        </authorList>
    </citation>
    <scope>NUCLEOTIDE SEQUENCE [LARGE SCALE GENOMIC DNA]</scope>
    <source>
        <strain evidence="7">CC99</strain>
    </source>
</reference>
<name>A0A0Q9YPF1_9GAMM</name>
<comment type="caution">
    <text evidence="7">The sequence shown here is derived from an EMBL/GenBank/DDBJ whole genome shotgun (WGS) entry which is preliminary data.</text>
</comment>
<dbReference type="PANTHER" id="PTHR20275">
    <property type="entry name" value="NAD KINASE"/>
    <property type="match status" value="1"/>
</dbReference>
<dbReference type="InterPro" id="IPR017437">
    <property type="entry name" value="ATP-NAD_kinase_PpnK-typ_C"/>
</dbReference>
<keyword evidence="6" id="KW-0547">Nucleotide-binding</keyword>
<dbReference type="EC" id="2.7.1.23" evidence="6"/>
<evidence type="ECO:0000256" key="5">
    <source>
        <dbReference type="ARBA" id="ARBA00047925"/>
    </source>
</evidence>
<keyword evidence="9" id="KW-1185">Reference proteome</keyword>
<comment type="caution">
    <text evidence="6">Lacks conserved residue(s) required for the propagation of feature annotation.</text>
</comment>
<dbReference type="Gene3D" id="3.40.50.10330">
    <property type="entry name" value="Probable inorganic polyphosphate/atp-NAD kinase, domain 1"/>
    <property type="match status" value="1"/>
</dbReference>
<comment type="catalytic activity">
    <reaction evidence="5 6">
        <text>NAD(+) + ATP = ADP + NADP(+) + H(+)</text>
        <dbReference type="Rhea" id="RHEA:18629"/>
        <dbReference type="ChEBI" id="CHEBI:15378"/>
        <dbReference type="ChEBI" id="CHEBI:30616"/>
        <dbReference type="ChEBI" id="CHEBI:57540"/>
        <dbReference type="ChEBI" id="CHEBI:58349"/>
        <dbReference type="ChEBI" id="CHEBI:456216"/>
        <dbReference type="EC" id="2.7.1.23"/>
    </reaction>
</comment>
<dbReference type="GO" id="GO:0005737">
    <property type="term" value="C:cytoplasm"/>
    <property type="evidence" value="ECO:0007669"/>
    <property type="project" value="UniProtKB-SubCell"/>
</dbReference>
<sequence>MANLFSHIGIIGRPGNPEVQSTLSSLVQFLQSQHHTLSLESECAEIISIKVNKLSKEKLGELCDLIIVVGGDGSFLDAARSIVNWGRPMVGINRGRLGFLTDISPQAFKQYLLPILQGKYQTESRFLLDMTLMRDNQAIGSSSALNDVVLYSGDIARMIEFEVRINQQFVYRLRSDGLITATPTGSTAYSLSGGGPILHPTLEAVVLVPMHPHTLTSRPIVLDSDDKIELHITSANILHPRVSCDGQVNFNVLPNDRILISKKDKLLNLLHPLDYDYYHTLRTKLNWSI</sequence>
<comment type="function">
    <text evidence="6">Involved in the regulation of the intracellular balance of NAD and NADP, and is a key enzyme in the biosynthesis of NADP. Catalyzes specifically the phosphorylation on 2'-hydroxyl of the adenosine moiety of NAD to yield NADP.</text>
</comment>
<feature type="binding site" evidence="6">
    <location>
        <begin position="72"/>
        <end position="73"/>
    </location>
    <ligand>
        <name>NAD(+)</name>
        <dbReference type="ChEBI" id="CHEBI:57540"/>
    </ligand>
</feature>
<feature type="binding site" evidence="6">
    <location>
        <begin position="146"/>
        <end position="147"/>
    </location>
    <ligand>
        <name>NAD(+)</name>
        <dbReference type="ChEBI" id="CHEBI:57540"/>
    </ligand>
</feature>
<gene>
    <name evidence="7" type="primary">ppnK</name>
    <name evidence="6" type="synonym">nadK</name>
    <name evidence="8" type="ORF">CC99x_002745</name>
    <name evidence="7" type="ORF">CC99x_01493</name>
</gene>
<evidence type="ECO:0000256" key="1">
    <source>
        <dbReference type="ARBA" id="ARBA00022679"/>
    </source>
</evidence>
<feature type="binding site" evidence="6">
    <location>
        <position position="247"/>
    </location>
    <ligand>
        <name>NAD(+)</name>
        <dbReference type="ChEBI" id="CHEBI:57540"/>
    </ligand>
</feature>
<evidence type="ECO:0000256" key="3">
    <source>
        <dbReference type="ARBA" id="ARBA00022857"/>
    </source>
</evidence>
<dbReference type="InterPro" id="IPR016064">
    <property type="entry name" value="NAD/diacylglycerol_kinase_sf"/>
</dbReference>
<dbReference type="Proteomes" id="UP000051494">
    <property type="component" value="Unassembled WGS sequence"/>
</dbReference>
<comment type="cofactor">
    <cofactor evidence="6">
        <name>a divalent metal cation</name>
        <dbReference type="ChEBI" id="CHEBI:60240"/>
    </cofactor>
</comment>
<evidence type="ECO:0000256" key="2">
    <source>
        <dbReference type="ARBA" id="ARBA00022777"/>
    </source>
</evidence>
<dbReference type="HAMAP" id="MF_00361">
    <property type="entry name" value="NAD_kinase"/>
    <property type="match status" value="1"/>
</dbReference>
<keyword evidence="6" id="KW-0963">Cytoplasm</keyword>
<protein>
    <recommendedName>
        <fullName evidence="6">NAD kinase</fullName>
        <ecNumber evidence="6">2.7.1.23</ecNumber>
    </recommendedName>
    <alternativeName>
        <fullName evidence="6">ATP-dependent NAD kinase</fullName>
    </alternativeName>
</protein>
<dbReference type="GO" id="GO:0005524">
    <property type="term" value="F:ATP binding"/>
    <property type="evidence" value="ECO:0007669"/>
    <property type="project" value="UniProtKB-KW"/>
</dbReference>
<dbReference type="NCBIfam" id="NF002306">
    <property type="entry name" value="PRK01231.1"/>
    <property type="match status" value="1"/>
</dbReference>
<keyword evidence="1 6" id="KW-0808">Transferase</keyword>
<proteinExistence type="inferred from homology"/>
<dbReference type="EMBL" id="LKHV02000001">
    <property type="protein sequence ID" value="MCS5707816.1"/>
    <property type="molecule type" value="Genomic_DNA"/>
</dbReference>
<dbReference type="PATRIC" id="fig|1590042.3.peg.1517"/>
<feature type="binding site" evidence="6">
    <location>
        <position position="157"/>
    </location>
    <ligand>
        <name>NAD(+)</name>
        <dbReference type="ChEBI" id="CHEBI:57540"/>
    </ligand>
</feature>
<dbReference type="PANTHER" id="PTHR20275:SF0">
    <property type="entry name" value="NAD KINASE"/>
    <property type="match status" value="1"/>
</dbReference>
<accession>A0A0Q9YPF1</accession>
<evidence type="ECO:0000256" key="4">
    <source>
        <dbReference type="ARBA" id="ARBA00023027"/>
    </source>
</evidence>
<evidence type="ECO:0000313" key="7">
    <source>
        <dbReference type="EMBL" id="KRG18606.1"/>
    </source>
</evidence>
<dbReference type="STRING" id="437022.CC99x_01493"/>
<evidence type="ECO:0000313" key="8">
    <source>
        <dbReference type="EMBL" id="MCS5707816.1"/>
    </source>
</evidence>
<feature type="binding site" evidence="6">
    <location>
        <begin position="187"/>
        <end position="192"/>
    </location>
    <ligand>
        <name>NAD(+)</name>
        <dbReference type="ChEBI" id="CHEBI:57540"/>
    </ligand>
</feature>
<evidence type="ECO:0000256" key="6">
    <source>
        <dbReference type="HAMAP-Rule" id="MF_00361"/>
    </source>
</evidence>
<dbReference type="SUPFAM" id="SSF111331">
    <property type="entry name" value="NAD kinase/diacylglycerol kinase-like"/>
    <property type="match status" value="1"/>
</dbReference>
<dbReference type="Pfam" id="PF20143">
    <property type="entry name" value="NAD_kinase_C"/>
    <property type="match status" value="1"/>
</dbReference>
<keyword evidence="2 6" id="KW-0418">Kinase</keyword>
<keyword evidence="3 6" id="KW-0521">NADP</keyword>
<dbReference type="Pfam" id="PF01513">
    <property type="entry name" value="NAD_kinase"/>
    <property type="match status" value="1"/>
</dbReference>
<evidence type="ECO:0000313" key="9">
    <source>
        <dbReference type="Proteomes" id="UP000051494"/>
    </source>
</evidence>
<dbReference type="EMBL" id="LKHV01000006">
    <property type="protein sequence ID" value="KRG18606.1"/>
    <property type="molecule type" value="Genomic_DNA"/>
</dbReference>
<keyword evidence="6" id="KW-0067">ATP-binding</keyword>
<dbReference type="OrthoDB" id="9774737at2"/>
<dbReference type="AlphaFoldDB" id="A0A0Q9YPF1"/>
<dbReference type="GO" id="GO:0051287">
    <property type="term" value="F:NAD binding"/>
    <property type="evidence" value="ECO:0007669"/>
    <property type="project" value="UniProtKB-ARBA"/>
</dbReference>
<dbReference type="InterPro" id="IPR017438">
    <property type="entry name" value="ATP-NAD_kinase_N"/>
</dbReference>
<dbReference type="GO" id="GO:0046872">
    <property type="term" value="F:metal ion binding"/>
    <property type="evidence" value="ECO:0007669"/>
    <property type="project" value="UniProtKB-UniRule"/>
</dbReference>
<dbReference type="Gene3D" id="2.60.200.30">
    <property type="entry name" value="Probable inorganic polyphosphate/atp-NAD kinase, domain 2"/>
    <property type="match status" value="1"/>
</dbReference>
<dbReference type="GO" id="GO:0006741">
    <property type="term" value="P:NADP+ biosynthetic process"/>
    <property type="evidence" value="ECO:0007669"/>
    <property type="project" value="UniProtKB-UniRule"/>
</dbReference>
<keyword evidence="4 6" id="KW-0520">NAD</keyword>
<feature type="binding site" evidence="6">
    <location>
        <position position="176"/>
    </location>
    <ligand>
        <name>NAD(+)</name>
        <dbReference type="ChEBI" id="CHEBI:57540"/>
    </ligand>
</feature>
<feature type="active site" description="Proton acceptor" evidence="6">
    <location>
        <position position="72"/>
    </location>
</feature>
<organism evidence="7">
    <name type="scientific">Candidatus Berkiella cookevillensis</name>
    <dbReference type="NCBI Taxonomy" id="437022"/>
    <lineage>
        <taxon>Bacteria</taxon>
        <taxon>Pseudomonadati</taxon>
        <taxon>Pseudomonadota</taxon>
        <taxon>Gammaproteobacteria</taxon>
        <taxon>Candidatus Berkiellales</taxon>
        <taxon>Candidatus Berkiellaceae</taxon>
        <taxon>Candidatus Berkiella</taxon>
    </lineage>
</organism>
<dbReference type="InterPro" id="IPR002504">
    <property type="entry name" value="NADK"/>
</dbReference>
<feature type="binding site" evidence="6">
    <location>
        <position position="174"/>
    </location>
    <ligand>
        <name>NAD(+)</name>
        <dbReference type="ChEBI" id="CHEBI:57540"/>
    </ligand>
</feature>
<reference evidence="8" key="2">
    <citation type="journal article" date="2016" name="Genome Announc.">
        <title>Draft Genome Sequences of Two Novel Amoeba-Resistant Intranuclear Bacteria, 'Candidatus Berkiella cookevillensis' and 'Candidatus Berkiella aquae'.</title>
        <authorList>
            <person name="Mehari Y.T."/>
            <person name="Arivett B.A."/>
            <person name="Farone A.L."/>
            <person name="Gunderson J.H."/>
            <person name="Farone M.B."/>
        </authorList>
    </citation>
    <scope>NUCLEOTIDE SEQUENCE</scope>
    <source>
        <strain evidence="8">CC99</strain>
    </source>
</reference>
<dbReference type="GO" id="GO:0003951">
    <property type="term" value="F:NAD+ kinase activity"/>
    <property type="evidence" value="ECO:0007669"/>
    <property type="project" value="UniProtKB-UniRule"/>
</dbReference>
<dbReference type="RefSeq" id="WP_057624586.1">
    <property type="nucleotide sequence ID" value="NZ_LKHV02000001.1"/>
</dbReference>
<comment type="similarity">
    <text evidence="6">Belongs to the NAD kinase family.</text>
</comment>
<dbReference type="GO" id="GO:0019674">
    <property type="term" value="P:NAD+ metabolic process"/>
    <property type="evidence" value="ECO:0007669"/>
    <property type="project" value="InterPro"/>
</dbReference>
<comment type="subcellular location">
    <subcellularLocation>
        <location evidence="6">Cytoplasm</location>
    </subcellularLocation>
</comment>
<reference evidence="8" key="3">
    <citation type="submission" date="2021-06" db="EMBL/GenBank/DDBJ databases">
        <title>Genomic Description and Analysis of Intracellular Bacteria, Candidatus Berkiella cookevillensis and Candidatus Berkiella aquae.</title>
        <authorList>
            <person name="Kidane D.T."/>
            <person name="Mehari Y.T."/>
            <person name="Rice F.C."/>
            <person name="Arivett B.A."/>
            <person name="Farone A.L."/>
            <person name="Berk S.G."/>
            <person name="Farone M.B."/>
        </authorList>
    </citation>
    <scope>NUCLEOTIDE SEQUENCE</scope>
    <source>
        <strain evidence="8">CC99</strain>
    </source>
</reference>